<comment type="subcellular location">
    <subcellularLocation>
        <location evidence="1">Golgi apparatus</location>
    </subcellularLocation>
</comment>
<feature type="domain" description="Trs120/TRAPPC9 TPR region" evidence="5">
    <location>
        <begin position="790"/>
        <end position="1096"/>
    </location>
</feature>
<feature type="region of interest" description="Disordered" evidence="3">
    <location>
        <begin position="582"/>
        <end position="688"/>
    </location>
</feature>
<dbReference type="InterPro" id="IPR058567">
    <property type="entry name" value="Ig_TRAPPC9_Trs120_3rd"/>
</dbReference>
<dbReference type="GO" id="GO:0005802">
    <property type="term" value="C:trans-Golgi network"/>
    <property type="evidence" value="ECO:0007669"/>
    <property type="project" value="TreeGrafter"/>
</dbReference>
<evidence type="ECO:0000313" key="10">
    <source>
        <dbReference type="Proteomes" id="UP000813444"/>
    </source>
</evidence>
<dbReference type="Pfam" id="PF26282">
    <property type="entry name" value="Ig_TRAPPC9-Trs120_3rd"/>
    <property type="match status" value="1"/>
</dbReference>
<dbReference type="Pfam" id="PF26254">
    <property type="entry name" value="Ig_TRAPPC9-Trs120_1st"/>
    <property type="match status" value="1"/>
</dbReference>
<sequence length="1769" mass="195239">MDNTDDQDDGWLTNSPILATHNSPRTWLLTAAVSPLAVRLIRLLLAHGDYVVACLPPHEIEHPDRSAEFRDLISECKSSRRDREGWKDRIRGIRCDGRTMAVCGAALDEAIQVFGRIDILLCCKSEEDIGGHIGTPGMPIYTAATWALEGFCDSLAYEIAPFNIKVTIVQPNKEIQSLTNRLIFAPPIAAYAHNFNPAPNIRDMLVNVLNTNADTAMPSPPESLVTSPPLSPESATLEPDPAYGEIMERYPKLPPGAAEKLVMETVHALTAIGGHENPPSRHIVGSEGANAVKEKLKTVTEELEDFVEASLAVDIFDSELKDEAMERTTREGTPNRAQPPAERPSRMSLDPLLAIAPARVKALLLPLGQIRGDKFSAFEKRLRAENVVRLRDVTADGRPNRTMFSPLAYPDGAILYDLTTHVPPASHLALSPFDLYREPLVVVALADGSELQDASFTKRQSINGTGRSIVEKNVRALHQELELLHDDHPKALVHRVLIFDFPESEDIQMPDESVVAIPPLEQCKRTTLKTVMCDISSLLLAEMTTLAKSYEAMTAIESPGHYNVARLASSGEDENAKRLLRRNSQFSLPGSDGRPGSAPGLIDKAQHRMSMPVGPSRPPAPSSSSTPGTASLRSQLSSPPLTADSIANGTTSDPATPDSMPDISELRETNRDRVSVQGFGPGGANDRWRMKGKTRASIIIGSMYLQAGRWTDALKELMESAAVARSLNDHIWHGKALELIVLTMFLMGWSKLIFQVPTVCLPPQERPISSSQPMEPEIVEPNQPRNLRHLQILLPEMLERILGLYSKVSSENLPPLPLSETTIRFAKILAALHICNGQLNYKSLDIIVTGVLPEKQLTTSPRHIIAPTRQHVIHLLFRAFPSTKTELLTNIDRVSILSGIAAVLGPLGYHRKKAMVMRELVSVLIGGLIEARTRGAAEAGIHPAAGIVSLNGEQHNGTSSLDVGEMGVEKGLDSFLGLLCKAYGIVGFDMKTGDDADSSELADSDEVIFERIRAQSNARLFGFPTIKLNILRACINFSEAMPDFNGMLKYSSDLLRSGGSGIVPGTRREDASALIHADEQARLSGNITRTTSLLQRMGVSNVAAEYWDEFLVRALTLDPLPISRKPIPHARSVLPGAAAGRSSQDINPFIYNPFLKADTAVVDDNLVAGEIANFRITLQNTYDIEVDIESIRLATEGADFEAIPESTILGPYRTLLFRLKGRPKTEGTIKITGAFVKVRGCRERRFPVFAKAYVPIRDEKIKATGLASLDESLQLAKPKQKLEAETLSLHVIQPQPLVIVKSTTLPQCSMMLLEGERRVFSITLQNLSSTPVDFMLFSFKDSTQDALQTALSNRDATPAELYEYELILMKKQALRLPKNNQGRHIAPGGEATFEFEMFGKPGLTSATIQVDYTYLGVPPDQVTEQFYTRQVFVDLMVTVNASVELARFDTLPMSNPLPQPLLERAGATASTIKEKEYCMLLMDLRNSWPNQVTARFEGEDGIVVEENILPGNTNRVVFPIPRVYIDDPHATIPSLNPNRNRQFVVSTSKISPEMVRSGREAFWYREKVLDSIKATWKTTAGPPRSGTIELRSIRLTPRMVETVKIDEIDMDITVEDEEGNSTGDGKVAFVDEFMQLKVQITNRTSRPILPLVRLVPCLRHRPSNVALDFVRKFAWNGTLQQLLPEVGGSESTDFTIGMTALCRGEFEITATVEEVRIWEEPKSSSGSNSEPKQRPRSNTETLVEAALGQRERRMWHCRQPFVLAVRDRD</sequence>
<evidence type="ECO:0000259" key="7">
    <source>
        <dbReference type="Pfam" id="PF26282"/>
    </source>
</evidence>
<feature type="region of interest" description="Disordered" evidence="3">
    <location>
        <begin position="217"/>
        <end position="236"/>
    </location>
</feature>
<evidence type="ECO:0000256" key="2">
    <source>
        <dbReference type="ARBA" id="ARBA00023034"/>
    </source>
</evidence>
<feature type="compositionally biased region" description="Basic and acidic residues" evidence="3">
    <location>
        <begin position="664"/>
        <end position="674"/>
    </location>
</feature>
<dbReference type="OrthoDB" id="27962at2759"/>
<evidence type="ECO:0000259" key="8">
    <source>
        <dbReference type="Pfam" id="PF26283"/>
    </source>
</evidence>
<dbReference type="Pfam" id="PF26280">
    <property type="entry name" value="Ig_TRAPPC9-Trs120_2nd"/>
    <property type="match status" value="1"/>
</dbReference>
<proteinExistence type="predicted"/>
<reference evidence="9" key="1">
    <citation type="journal article" date="2021" name="Nat. Commun.">
        <title>Genetic determinants of endophytism in the Arabidopsis root mycobiome.</title>
        <authorList>
            <person name="Mesny F."/>
            <person name="Miyauchi S."/>
            <person name="Thiergart T."/>
            <person name="Pickel B."/>
            <person name="Atanasova L."/>
            <person name="Karlsson M."/>
            <person name="Huettel B."/>
            <person name="Barry K.W."/>
            <person name="Haridas S."/>
            <person name="Chen C."/>
            <person name="Bauer D."/>
            <person name="Andreopoulos W."/>
            <person name="Pangilinan J."/>
            <person name="LaButti K."/>
            <person name="Riley R."/>
            <person name="Lipzen A."/>
            <person name="Clum A."/>
            <person name="Drula E."/>
            <person name="Henrissat B."/>
            <person name="Kohler A."/>
            <person name="Grigoriev I.V."/>
            <person name="Martin F.M."/>
            <person name="Hacquard S."/>
        </authorList>
    </citation>
    <scope>NUCLEOTIDE SEQUENCE</scope>
    <source>
        <strain evidence="9">MPI-CAGE-CH-0235</strain>
    </source>
</reference>
<feature type="compositionally biased region" description="Low complexity" evidence="3">
    <location>
        <begin position="622"/>
        <end position="634"/>
    </location>
</feature>
<evidence type="ECO:0000259" key="4">
    <source>
        <dbReference type="Pfam" id="PF08626"/>
    </source>
</evidence>
<evidence type="ECO:0000256" key="1">
    <source>
        <dbReference type="ARBA" id="ARBA00004555"/>
    </source>
</evidence>
<dbReference type="EMBL" id="JAGPNK010000007">
    <property type="protein sequence ID" value="KAH7318318.1"/>
    <property type="molecule type" value="Genomic_DNA"/>
</dbReference>
<dbReference type="Pfam" id="PF26251">
    <property type="entry name" value="TPR_TRAPPC9-Trs120"/>
    <property type="match status" value="1"/>
</dbReference>
<dbReference type="InterPro" id="IPR036291">
    <property type="entry name" value="NAD(P)-bd_dom_sf"/>
</dbReference>
<organism evidence="9 10">
    <name type="scientific">Stachybotrys elegans</name>
    <dbReference type="NCBI Taxonomy" id="80388"/>
    <lineage>
        <taxon>Eukaryota</taxon>
        <taxon>Fungi</taxon>
        <taxon>Dikarya</taxon>
        <taxon>Ascomycota</taxon>
        <taxon>Pezizomycotina</taxon>
        <taxon>Sordariomycetes</taxon>
        <taxon>Hypocreomycetidae</taxon>
        <taxon>Hypocreales</taxon>
        <taxon>Stachybotryaceae</taxon>
        <taxon>Stachybotrys</taxon>
    </lineage>
</organism>
<feature type="compositionally biased region" description="Polar residues" evidence="3">
    <location>
        <begin position="635"/>
        <end position="654"/>
    </location>
</feature>
<keyword evidence="2" id="KW-0333">Golgi apparatus</keyword>
<keyword evidence="10" id="KW-1185">Reference proteome</keyword>
<dbReference type="InterPro" id="IPR058563">
    <property type="entry name" value="Trs120_TRAPPC9_N"/>
</dbReference>
<gene>
    <name evidence="9" type="ORF">B0I35DRAFT_353358</name>
</gene>
<name>A0A8K0SV06_9HYPO</name>
<dbReference type="InterPro" id="IPR058564">
    <property type="entry name" value="TPR_TRAPPC9_Trs120"/>
</dbReference>
<comment type="caution">
    <text evidence="9">The sequence shown here is derived from an EMBL/GenBank/DDBJ whole genome shotgun (WGS) entry which is preliminary data.</text>
</comment>
<dbReference type="Pfam" id="PF26283">
    <property type="entry name" value="Ig_TRAPPC9-Trs120_4th"/>
    <property type="match status" value="1"/>
</dbReference>
<evidence type="ECO:0000256" key="3">
    <source>
        <dbReference type="SAM" id="MobiDB-lite"/>
    </source>
</evidence>
<dbReference type="SUPFAM" id="SSF51735">
    <property type="entry name" value="NAD(P)-binding Rossmann-fold domains"/>
    <property type="match status" value="1"/>
</dbReference>
<feature type="domain" description="Trs120/TRAPPC9 fourth Ig-like" evidence="8">
    <location>
        <begin position="1608"/>
        <end position="1766"/>
    </location>
</feature>
<dbReference type="Gene3D" id="3.40.50.720">
    <property type="entry name" value="NAD(P)-binding Rossmann-like Domain"/>
    <property type="match status" value="1"/>
</dbReference>
<feature type="region of interest" description="Disordered" evidence="3">
    <location>
        <begin position="1719"/>
        <end position="1740"/>
    </location>
</feature>
<feature type="domain" description="Trs120/TRAPPC9 third Ig-like" evidence="7">
    <location>
        <begin position="1443"/>
        <end position="1603"/>
    </location>
</feature>
<feature type="domain" description="Trs120/TRAPPC9 N-terminal" evidence="4">
    <location>
        <begin position="352"/>
        <end position="760"/>
    </location>
</feature>
<dbReference type="Pfam" id="PF08626">
    <property type="entry name" value="TRAPPC9-Trs120"/>
    <property type="match status" value="1"/>
</dbReference>
<dbReference type="InterPro" id="IPR058568">
    <property type="entry name" value="Ig_TRAPPC9_Trs120_4th"/>
</dbReference>
<evidence type="ECO:0000313" key="9">
    <source>
        <dbReference type="EMBL" id="KAH7318318.1"/>
    </source>
</evidence>
<protein>
    <submittedName>
        <fullName evidence="9">Transport protein Trs120 or TRAPPC9 TRAPP II complex subunit-domain-containing protein</fullName>
    </submittedName>
</protein>
<evidence type="ECO:0000259" key="6">
    <source>
        <dbReference type="Pfam" id="PF26254"/>
    </source>
</evidence>
<accession>A0A8K0SV06</accession>
<evidence type="ECO:0000259" key="5">
    <source>
        <dbReference type="Pfam" id="PF26251"/>
    </source>
</evidence>
<dbReference type="PANTHER" id="PTHR21512:SF5">
    <property type="entry name" value="TRAFFICKING PROTEIN PARTICLE COMPLEX SUBUNIT 9"/>
    <property type="match status" value="1"/>
</dbReference>
<feature type="region of interest" description="Disordered" evidence="3">
    <location>
        <begin position="325"/>
        <end position="345"/>
    </location>
</feature>
<dbReference type="Proteomes" id="UP000813444">
    <property type="component" value="Unassembled WGS sequence"/>
</dbReference>
<dbReference type="PANTHER" id="PTHR21512">
    <property type="entry name" value="TRAFFICKING PROTEIN PARTICLE COMPLEX SUBUNIT 9"/>
    <property type="match status" value="1"/>
</dbReference>
<dbReference type="InterPro" id="IPR058565">
    <property type="entry name" value="Ig_TRAPPC9_Trs120_1st"/>
</dbReference>
<feature type="domain" description="Trs120/TRAPPC9 first Ig-like" evidence="6">
    <location>
        <begin position="1112"/>
        <end position="1293"/>
    </location>
</feature>
<feature type="compositionally biased region" description="Polar residues" evidence="3">
    <location>
        <begin position="1723"/>
        <end position="1740"/>
    </location>
</feature>
<dbReference type="InterPro" id="IPR013935">
    <property type="entry name" value="Trs120_TRAPPC9"/>
</dbReference>